<dbReference type="Proteomes" id="UP000095287">
    <property type="component" value="Unplaced"/>
</dbReference>
<accession>A0A1I7ZIM3</accession>
<dbReference type="Pfam" id="PF00059">
    <property type="entry name" value="Lectin_C"/>
    <property type="match status" value="1"/>
</dbReference>
<organism evidence="2 3">
    <name type="scientific">Steinernema glaseri</name>
    <dbReference type="NCBI Taxonomy" id="37863"/>
    <lineage>
        <taxon>Eukaryota</taxon>
        <taxon>Metazoa</taxon>
        <taxon>Ecdysozoa</taxon>
        <taxon>Nematoda</taxon>
        <taxon>Chromadorea</taxon>
        <taxon>Rhabditida</taxon>
        <taxon>Tylenchina</taxon>
        <taxon>Panagrolaimomorpha</taxon>
        <taxon>Strongyloidoidea</taxon>
        <taxon>Steinernematidae</taxon>
        <taxon>Steinernema</taxon>
    </lineage>
</organism>
<evidence type="ECO:0000259" key="1">
    <source>
        <dbReference type="PROSITE" id="PS50041"/>
    </source>
</evidence>
<dbReference type="CDD" id="cd00037">
    <property type="entry name" value="CLECT"/>
    <property type="match status" value="1"/>
</dbReference>
<name>A0A1I7ZIM3_9BILA</name>
<dbReference type="AlphaFoldDB" id="A0A1I7ZIM3"/>
<dbReference type="InterPro" id="IPR016187">
    <property type="entry name" value="CTDL_fold"/>
</dbReference>
<protein>
    <submittedName>
        <fullName evidence="3">C-type lectin domain-containing protein</fullName>
    </submittedName>
</protein>
<proteinExistence type="predicted"/>
<dbReference type="Gene3D" id="3.10.100.10">
    <property type="entry name" value="Mannose-Binding Protein A, subunit A"/>
    <property type="match status" value="1"/>
</dbReference>
<evidence type="ECO:0000313" key="3">
    <source>
        <dbReference type="WBParaSite" id="L893_g26909.t1"/>
    </source>
</evidence>
<dbReference type="SMART" id="SM00034">
    <property type="entry name" value="CLECT"/>
    <property type="match status" value="1"/>
</dbReference>
<keyword evidence="2" id="KW-1185">Reference proteome</keyword>
<evidence type="ECO:0000313" key="2">
    <source>
        <dbReference type="Proteomes" id="UP000095287"/>
    </source>
</evidence>
<dbReference type="InterPro" id="IPR016186">
    <property type="entry name" value="C-type_lectin-like/link_sf"/>
</dbReference>
<dbReference type="SUPFAM" id="SSF56436">
    <property type="entry name" value="C-type lectin-like"/>
    <property type="match status" value="1"/>
</dbReference>
<reference evidence="3" key="1">
    <citation type="submission" date="2016-11" db="UniProtKB">
        <authorList>
            <consortium name="WormBaseParasite"/>
        </authorList>
    </citation>
    <scope>IDENTIFICATION</scope>
</reference>
<dbReference type="InterPro" id="IPR001304">
    <property type="entry name" value="C-type_lectin-like"/>
</dbReference>
<dbReference type="PROSITE" id="PS50041">
    <property type="entry name" value="C_TYPE_LECTIN_2"/>
    <property type="match status" value="1"/>
</dbReference>
<feature type="domain" description="C-type lectin" evidence="1">
    <location>
        <begin position="61"/>
        <end position="174"/>
    </location>
</feature>
<dbReference type="WBParaSite" id="L893_g26909.t1">
    <property type="protein sequence ID" value="L893_g26909.t1"/>
    <property type="gene ID" value="L893_g26909"/>
</dbReference>
<sequence length="196" mass="22443">MTVAMNFHETQETPLMSLGTPCFSTRNDRQFRKDFRRLALLANCFCMAPYRQFTDPDTCGRFAECLYLAESPSDYQSAQIGCRAENATLPDVFSAAKEHFLERNAVTEGHFPFWIGLNNMKNNDYLEWDSGDLFSTRVYSDFPQGWRLRNGDVCVAAVQAPHTQMVSWDQQGCDFDGPTNYYYCQKTACDASNYCN</sequence>